<evidence type="ECO:0000256" key="5">
    <source>
        <dbReference type="ARBA" id="ARBA00022694"/>
    </source>
</evidence>
<dbReference type="GO" id="GO:0002949">
    <property type="term" value="P:tRNA threonylcarbamoyladenosine modification"/>
    <property type="evidence" value="ECO:0007669"/>
    <property type="project" value="InterPro"/>
</dbReference>
<keyword evidence="4" id="KW-0963">Cytoplasm</keyword>
<dbReference type="InterPro" id="IPR003442">
    <property type="entry name" value="T6A_TsaE"/>
</dbReference>
<evidence type="ECO:0000256" key="8">
    <source>
        <dbReference type="ARBA" id="ARBA00022840"/>
    </source>
</evidence>
<name>A0A1W1BBK4_9ZZZZ</name>
<dbReference type="PANTHER" id="PTHR33540:SF2">
    <property type="entry name" value="TRNA THREONYLCARBAMOYLADENOSINE BIOSYNTHESIS PROTEIN TSAE"/>
    <property type="match status" value="1"/>
</dbReference>
<reference evidence="11" key="1">
    <citation type="submission" date="2016-10" db="EMBL/GenBank/DDBJ databases">
        <authorList>
            <person name="de Groot N.N."/>
        </authorList>
    </citation>
    <scope>NUCLEOTIDE SEQUENCE</scope>
</reference>
<comment type="subcellular location">
    <subcellularLocation>
        <location evidence="1">Cytoplasm</location>
    </subcellularLocation>
</comment>
<keyword evidence="9" id="KW-0460">Magnesium</keyword>
<evidence type="ECO:0000256" key="2">
    <source>
        <dbReference type="ARBA" id="ARBA00007599"/>
    </source>
</evidence>
<evidence type="ECO:0000313" key="11">
    <source>
        <dbReference type="EMBL" id="SFV50926.1"/>
    </source>
</evidence>
<gene>
    <name evidence="11" type="ORF">MNB_SV-9-1511</name>
</gene>
<dbReference type="PANTHER" id="PTHR33540">
    <property type="entry name" value="TRNA THREONYLCARBAMOYLADENOSINE BIOSYNTHESIS PROTEIN TSAE"/>
    <property type="match status" value="1"/>
</dbReference>
<sequence length="138" mass="16029">MKIKKIKASRYNLNKVTKYLNENLPENIIIFLVGNLASGKTTLSSAIAKSKGIKEGVTSPTFSLQQYYGDKLYHYDLYRIDNESFFNLGLHEELDKDGWHLIEWADEYLQSFIKGAGYKTVLINIEYSDDLREYIIYI</sequence>
<keyword evidence="6" id="KW-0479">Metal-binding</keyword>
<organism evidence="11">
    <name type="scientific">hydrothermal vent metagenome</name>
    <dbReference type="NCBI Taxonomy" id="652676"/>
    <lineage>
        <taxon>unclassified sequences</taxon>
        <taxon>metagenomes</taxon>
        <taxon>ecological metagenomes</taxon>
    </lineage>
</organism>
<dbReference type="SUPFAM" id="SSF52540">
    <property type="entry name" value="P-loop containing nucleoside triphosphate hydrolases"/>
    <property type="match status" value="1"/>
</dbReference>
<dbReference type="Gene3D" id="3.40.50.300">
    <property type="entry name" value="P-loop containing nucleotide triphosphate hydrolases"/>
    <property type="match status" value="1"/>
</dbReference>
<evidence type="ECO:0000256" key="10">
    <source>
        <dbReference type="ARBA" id="ARBA00032441"/>
    </source>
</evidence>
<evidence type="ECO:0000256" key="3">
    <source>
        <dbReference type="ARBA" id="ARBA00019010"/>
    </source>
</evidence>
<dbReference type="GO" id="GO:0046872">
    <property type="term" value="F:metal ion binding"/>
    <property type="evidence" value="ECO:0007669"/>
    <property type="project" value="UniProtKB-KW"/>
</dbReference>
<evidence type="ECO:0000256" key="6">
    <source>
        <dbReference type="ARBA" id="ARBA00022723"/>
    </source>
</evidence>
<protein>
    <recommendedName>
        <fullName evidence="3">tRNA threonylcarbamoyladenosine biosynthesis protein TsaE</fullName>
    </recommendedName>
    <alternativeName>
        <fullName evidence="10">t(6)A37 threonylcarbamoyladenosine biosynthesis protein TsaE</fullName>
    </alternativeName>
</protein>
<dbReference type="GO" id="GO:0005524">
    <property type="term" value="F:ATP binding"/>
    <property type="evidence" value="ECO:0007669"/>
    <property type="project" value="UniProtKB-KW"/>
</dbReference>
<dbReference type="AlphaFoldDB" id="A0A1W1BBK4"/>
<dbReference type="EMBL" id="FPHG01000006">
    <property type="protein sequence ID" value="SFV50926.1"/>
    <property type="molecule type" value="Genomic_DNA"/>
</dbReference>
<keyword evidence="8" id="KW-0067">ATP-binding</keyword>
<evidence type="ECO:0000256" key="7">
    <source>
        <dbReference type="ARBA" id="ARBA00022741"/>
    </source>
</evidence>
<keyword evidence="7" id="KW-0547">Nucleotide-binding</keyword>
<dbReference type="InterPro" id="IPR027417">
    <property type="entry name" value="P-loop_NTPase"/>
</dbReference>
<dbReference type="NCBIfam" id="TIGR00150">
    <property type="entry name" value="T6A_YjeE"/>
    <property type="match status" value="1"/>
</dbReference>
<comment type="similarity">
    <text evidence="2">Belongs to the TsaE family.</text>
</comment>
<dbReference type="GO" id="GO:0005737">
    <property type="term" value="C:cytoplasm"/>
    <property type="evidence" value="ECO:0007669"/>
    <property type="project" value="UniProtKB-SubCell"/>
</dbReference>
<keyword evidence="5" id="KW-0819">tRNA processing</keyword>
<proteinExistence type="inferred from homology"/>
<evidence type="ECO:0000256" key="9">
    <source>
        <dbReference type="ARBA" id="ARBA00022842"/>
    </source>
</evidence>
<evidence type="ECO:0000256" key="4">
    <source>
        <dbReference type="ARBA" id="ARBA00022490"/>
    </source>
</evidence>
<evidence type="ECO:0000256" key="1">
    <source>
        <dbReference type="ARBA" id="ARBA00004496"/>
    </source>
</evidence>
<dbReference type="Pfam" id="PF02367">
    <property type="entry name" value="TsaE"/>
    <property type="match status" value="1"/>
</dbReference>
<accession>A0A1W1BBK4</accession>